<keyword evidence="3" id="KW-0813">Transport</keyword>
<dbReference type="RefSeq" id="WP_083498012.1">
    <property type="nucleotide sequence ID" value="NZ_CAAAIU010000016.1"/>
</dbReference>
<evidence type="ECO:0000256" key="4">
    <source>
        <dbReference type="ARBA" id="ARBA00022475"/>
    </source>
</evidence>
<dbReference type="OrthoDB" id="9811754at2"/>
<accession>A0A0W0SKY1</accession>
<proteinExistence type="inferred from homology"/>
<dbReference type="Proteomes" id="UP000054736">
    <property type="component" value="Unassembled WGS sequence"/>
</dbReference>
<organism evidence="12 13">
    <name type="scientific">Legionella drozanskii LLAP-1</name>
    <dbReference type="NCBI Taxonomy" id="1212489"/>
    <lineage>
        <taxon>Bacteria</taxon>
        <taxon>Pseudomonadati</taxon>
        <taxon>Pseudomonadota</taxon>
        <taxon>Gammaproteobacteria</taxon>
        <taxon>Legionellales</taxon>
        <taxon>Legionellaceae</taxon>
        <taxon>Legionella</taxon>
    </lineage>
</organism>
<evidence type="ECO:0000256" key="3">
    <source>
        <dbReference type="ARBA" id="ARBA00022448"/>
    </source>
</evidence>
<keyword evidence="8 10" id="KW-0472">Membrane</keyword>
<dbReference type="PANTHER" id="PTHR30386:SF19">
    <property type="entry name" value="MULTIDRUG EXPORT PROTEIN EMRA-RELATED"/>
    <property type="match status" value="1"/>
</dbReference>
<dbReference type="SUPFAM" id="SSF111369">
    <property type="entry name" value="HlyD-like secretion proteins"/>
    <property type="match status" value="2"/>
</dbReference>
<comment type="caution">
    <text evidence="12">The sequence shown here is derived from an EMBL/GenBank/DDBJ whole genome shotgun (WGS) entry which is preliminary data.</text>
</comment>
<dbReference type="Pfam" id="PF25885">
    <property type="entry name" value="HH_EMRA"/>
    <property type="match status" value="1"/>
</dbReference>
<evidence type="ECO:0000256" key="8">
    <source>
        <dbReference type="ARBA" id="ARBA00023136"/>
    </source>
</evidence>
<evidence type="ECO:0000256" key="5">
    <source>
        <dbReference type="ARBA" id="ARBA00022519"/>
    </source>
</evidence>
<dbReference type="GO" id="GO:1990961">
    <property type="term" value="P:xenobiotic detoxification by transmembrane export across the plasma membrane"/>
    <property type="evidence" value="ECO:0007669"/>
    <property type="project" value="UniProtKB-ARBA"/>
</dbReference>
<feature type="region of interest" description="Disordered" evidence="9">
    <location>
        <begin position="390"/>
        <end position="414"/>
    </location>
</feature>
<evidence type="ECO:0000256" key="1">
    <source>
        <dbReference type="ARBA" id="ARBA00004383"/>
    </source>
</evidence>
<reference evidence="12 13" key="1">
    <citation type="submission" date="2015-11" db="EMBL/GenBank/DDBJ databases">
        <title>Genomic analysis of 38 Legionella species identifies large and diverse effector repertoires.</title>
        <authorList>
            <person name="Burstein D."/>
            <person name="Amaro F."/>
            <person name="Zusman T."/>
            <person name="Lifshitz Z."/>
            <person name="Cohen O."/>
            <person name="Gilbert J.A."/>
            <person name="Pupko T."/>
            <person name="Shuman H.A."/>
            <person name="Segal G."/>
        </authorList>
    </citation>
    <scope>NUCLEOTIDE SEQUENCE [LARGE SCALE GENOMIC DNA]</scope>
    <source>
        <strain evidence="12 13">ATCC 700990</strain>
    </source>
</reference>
<dbReference type="PANTHER" id="PTHR30386">
    <property type="entry name" value="MEMBRANE FUSION SUBUNIT OF EMRAB-TOLC MULTIDRUG EFFLUX PUMP"/>
    <property type="match status" value="1"/>
</dbReference>
<dbReference type="GO" id="GO:0005886">
    <property type="term" value="C:plasma membrane"/>
    <property type="evidence" value="ECO:0007669"/>
    <property type="project" value="UniProtKB-SubCell"/>
</dbReference>
<protein>
    <submittedName>
        <fullName evidence="12">Multidrug efflux system</fullName>
    </submittedName>
</protein>
<evidence type="ECO:0000256" key="10">
    <source>
        <dbReference type="SAM" id="Phobius"/>
    </source>
</evidence>
<dbReference type="FunFam" id="2.40.30.170:FF:000003">
    <property type="entry name" value="Multidrug resistance protein A"/>
    <property type="match status" value="1"/>
</dbReference>
<evidence type="ECO:0000256" key="2">
    <source>
        <dbReference type="ARBA" id="ARBA00009477"/>
    </source>
</evidence>
<comment type="subcellular location">
    <subcellularLocation>
        <location evidence="1">Cell inner membrane</location>
        <topology evidence="1">Single-pass membrane protein</topology>
        <orientation evidence="1">Periplasmic side</orientation>
    </subcellularLocation>
</comment>
<dbReference type="Gene3D" id="2.40.50.100">
    <property type="match status" value="1"/>
</dbReference>
<gene>
    <name evidence="12" type="primary">emrA_2</name>
    <name evidence="12" type="ORF">Ldro_3123</name>
</gene>
<dbReference type="InterPro" id="IPR058633">
    <property type="entry name" value="EmrA/FarA_HH"/>
</dbReference>
<dbReference type="GO" id="GO:0015721">
    <property type="term" value="P:bile acid and bile salt transport"/>
    <property type="evidence" value="ECO:0007669"/>
    <property type="project" value="UniProtKB-ARBA"/>
</dbReference>
<dbReference type="InterPro" id="IPR050739">
    <property type="entry name" value="MFP"/>
</dbReference>
<keyword evidence="5" id="KW-0997">Cell inner membrane</keyword>
<comment type="similarity">
    <text evidence="2">Belongs to the membrane fusion protein (MFP) (TC 8.A.1) family.</text>
</comment>
<dbReference type="GO" id="GO:0046677">
    <property type="term" value="P:response to antibiotic"/>
    <property type="evidence" value="ECO:0007669"/>
    <property type="project" value="UniProtKB-ARBA"/>
</dbReference>
<keyword evidence="6 10" id="KW-0812">Transmembrane</keyword>
<dbReference type="Gene3D" id="2.40.30.170">
    <property type="match status" value="1"/>
</dbReference>
<evidence type="ECO:0000313" key="13">
    <source>
        <dbReference type="Proteomes" id="UP000054736"/>
    </source>
</evidence>
<keyword evidence="7 10" id="KW-1133">Transmembrane helix</keyword>
<evidence type="ECO:0000256" key="6">
    <source>
        <dbReference type="ARBA" id="ARBA00022692"/>
    </source>
</evidence>
<feature type="domain" description="Multidrug export protein EmrA/FarA alpha-helical hairpin" evidence="11">
    <location>
        <begin position="96"/>
        <end position="216"/>
    </location>
</feature>
<name>A0A0W0SKY1_9GAMM</name>
<dbReference type="EMBL" id="LNXY01000034">
    <property type="protein sequence ID" value="KTC84003.1"/>
    <property type="molecule type" value="Genomic_DNA"/>
</dbReference>
<evidence type="ECO:0000313" key="12">
    <source>
        <dbReference type="EMBL" id="KTC84003.1"/>
    </source>
</evidence>
<dbReference type="PATRIC" id="fig|1212489.4.peg.3308"/>
<keyword evidence="4" id="KW-1003">Cell membrane</keyword>
<dbReference type="STRING" id="1212489.Ldro_3123"/>
<evidence type="ECO:0000256" key="9">
    <source>
        <dbReference type="SAM" id="MobiDB-lite"/>
    </source>
</evidence>
<keyword evidence="13" id="KW-1185">Reference proteome</keyword>
<evidence type="ECO:0000259" key="11">
    <source>
        <dbReference type="Pfam" id="PF25885"/>
    </source>
</evidence>
<dbReference type="AlphaFoldDB" id="A0A0W0SKY1"/>
<sequence>MSTVDQLPLTSEEEKPKNKRKFFIILLTVTFLIIAILCGIYWWFIARFYESTDNAYVNGNIIPITAQVGGTIIAVKVDDTQYVSTGQLLVEIDPIDAFVAFQLAKANLAQTLRNTQQIFINNSGLQANLKNQAVSQARAQEDLLRRNQAIGVGAVSKEELVHAEESLKSADASFTQAKSALLSNRALTENTDLQRHPSVLAAAARLRQAYIDYARTTIRAPISGEISKRTAQVGQRITAGTQLMVLVPLEQVWIDANFKEKQVRSMRIGQPVHVTADLYGSSVVYHGKVVGFSAGTGSAFALLPAQNATGNWIKVVQRLPVRIALDPKELKAHPLRIGLSMNVTVNLHDQTGKYIDQTAPVPVYQTIIFENLGKEADAEINKVISENISKTANLNPGDSSKKKNKPSTGKGSSR</sequence>
<evidence type="ECO:0000256" key="7">
    <source>
        <dbReference type="ARBA" id="ARBA00022989"/>
    </source>
</evidence>
<feature type="transmembrane region" description="Helical" evidence="10">
    <location>
        <begin position="22"/>
        <end position="44"/>
    </location>
</feature>